<organism evidence="2 3">
    <name type="scientific">Eubacterium oxidoreducens</name>
    <dbReference type="NCBI Taxonomy" id="1732"/>
    <lineage>
        <taxon>Bacteria</taxon>
        <taxon>Bacillati</taxon>
        <taxon>Bacillota</taxon>
        <taxon>Clostridia</taxon>
        <taxon>Eubacteriales</taxon>
        <taxon>Eubacteriaceae</taxon>
        <taxon>Eubacterium</taxon>
    </lineage>
</organism>
<dbReference type="EMBL" id="FMXR01000017">
    <property type="protein sequence ID" value="SDB30261.1"/>
    <property type="molecule type" value="Genomic_DNA"/>
</dbReference>
<feature type="transmembrane region" description="Helical" evidence="1">
    <location>
        <begin position="33"/>
        <end position="50"/>
    </location>
</feature>
<sequence length="676" mass="78293">MRQKIYNLLVNKQSGISYRYHKMHDGSTGARKISSWVYLFWLNFAYYILFQRRLGCMPSMEIYEQKCLVIETSESKEHLQQTNLSVDSFVEVLKDYDVVSFDIFDTLIFRSLALPTDVFYFIGEELGYANFKNLRMWSEGEARDRSKEEYGHTEINLADIWKILSEKINCTVQKGCELEQKYEQIFCYANPFMKEVFTRLAAMGKKIIIVSDMYLPKSCIEKILEDAGYKGYEKLYLSNEYQKNKAGGNLYELIKQEVTGSIIHVGDNPHSDDEMARRHGIATKPYPNVNNKTQLYRAMDLSYMIGSAYRGLVNAQLFNGRDSYEVEYEYGYVYGGLFVVGYCAFIHEYAKTHNLDKVLFLSRDGDILMQVYQMLYPDESVEYVYWSRKAALKLMADEDRFDYFRRFIHHKVNQGITFAEILSSMELEELGASLEFEEKLTSNNAKTLQRFIEAKWDEVIAIYEGQMTAARKYYAKVLAGCQKVAAVDIGWAGSGALALSHLISDVWKMDCELTGLIAGTNTLHNAEPDASEPFLQSGKLVAYLYSQSHNRELMKKHNPNKDYNVYWELLLSSPTPQFAGFYEGACNLNQDKNKYLRDLDISLVFGKYDYNLDGIRLIQQGILDFASHYKKHFADIPYMLRISGRDAYAPMLVAASHNERYLKMIEKRFDLEINVN</sequence>
<evidence type="ECO:0000313" key="3">
    <source>
        <dbReference type="Proteomes" id="UP000199228"/>
    </source>
</evidence>
<dbReference type="CDD" id="cd01427">
    <property type="entry name" value="HAD_like"/>
    <property type="match status" value="1"/>
</dbReference>
<evidence type="ECO:0000256" key="1">
    <source>
        <dbReference type="SAM" id="Phobius"/>
    </source>
</evidence>
<accession>A0A1G6CBT8</accession>
<evidence type="ECO:0000313" key="2">
    <source>
        <dbReference type="EMBL" id="SDB30261.1"/>
    </source>
</evidence>
<dbReference type="Proteomes" id="UP000199228">
    <property type="component" value="Unassembled WGS sequence"/>
</dbReference>
<dbReference type="RefSeq" id="WP_176762391.1">
    <property type="nucleotide sequence ID" value="NZ_FMXR01000017.1"/>
</dbReference>
<keyword evidence="3" id="KW-1185">Reference proteome</keyword>
<keyword evidence="1" id="KW-0472">Membrane</keyword>
<dbReference type="Gene3D" id="1.10.150.400">
    <property type="match status" value="1"/>
</dbReference>
<name>A0A1G6CBT8_EUBOX</name>
<dbReference type="STRING" id="1732.SAMN02910417_02265"/>
<reference evidence="2 3" key="1">
    <citation type="submission" date="2016-10" db="EMBL/GenBank/DDBJ databases">
        <authorList>
            <person name="de Groot N.N."/>
        </authorList>
    </citation>
    <scope>NUCLEOTIDE SEQUENCE [LARGE SCALE GENOMIC DNA]</scope>
    <source>
        <strain evidence="2 3">DSM 3217</strain>
    </source>
</reference>
<dbReference type="InterPro" id="IPR036412">
    <property type="entry name" value="HAD-like_sf"/>
</dbReference>
<evidence type="ECO:0008006" key="4">
    <source>
        <dbReference type="Google" id="ProtNLM"/>
    </source>
</evidence>
<keyword evidence="1" id="KW-0812">Transmembrane</keyword>
<dbReference type="SUPFAM" id="SSF56784">
    <property type="entry name" value="HAD-like"/>
    <property type="match status" value="1"/>
</dbReference>
<dbReference type="AlphaFoldDB" id="A0A1G6CBT8"/>
<protein>
    <recommendedName>
        <fullName evidence="4">Haloacid dehalogenase-like hydrolase</fullName>
    </recommendedName>
</protein>
<proteinExistence type="predicted"/>
<dbReference type="Gene3D" id="3.40.50.1000">
    <property type="entry name" value="HAD superfamily/HAD-like"/>
    <property type="match status" value="1"/>
</dbReference>
<dbReference type="InterPro" id="IPR023214">
    <property type="entry name" value="HAD_sf"/>
</dbReference>
<gene>
    <name evidence="2" type="ORF">SAMN02910417_02265</name>
</gene>
<keyword evidence="1" id="KW-1133">Transmembrane helix</keyword>